<sequence>MRLTINPWPVREPDAHEVPAAFLPAAALVMEGTESILAPAHRGPMTISQHLWWCGGRDTLRLGYRWRAVDAPDVTVNLWMEGDARMVSVIVDHWVDGDCDTELMAEARITRDGTMAWIKRADPGQPIGQFSDELMDALARPATSPGFDGSNAVVVGGEFPSLHLDLGETVLRMWEMTPSVDEDGQLVCRQAWVCSDENWIPIVSPRNHGEGVLVRGPRGPDPLHSVAQHEGVPTVRHGLREVPGHSALPVIVVRSVGRRQAMPGRRVVPLDGWHSPHVWQDGQAVRPDAVVEERS</sequence>
<organism evidence="1 2">
    <name type="scientific">Cutibacterium avidum</name>
    <dbReference type="NCBI Taxonomy" id="33010"/>
    <lineage>
        <taxon>Bacteria</taxon>
        <taxon>Bacillati</taxon>
        <taxon>Actinomycetota</taxon>
        <taxon>Actinomycetes</taxon>
        <taxon>Propionibacteriales</taxon>
        <taxon>Propionibacteriaceae</taxon>
        <taxon>Cutibacterium</taxon>
    </lineage>
</organism>
<proteinExistence type="predicted"/>
<accession>A0AB35XI45</accession>
<gene>
    <name evidence="1" type="ORF">V7F78_07310</name>
</gene>
<comment type="caution">
    <text evidence="1">The sequence shown here is derived from an EMBL/GenBank/DDBJ whole genome shotgun (WGS) entry which is preliminary data.</text>
</comment>
<evidence type="ECO:0000313" key="1">
    <source>
        <dbReference type="EMBL" id="MEH1546816.1"/>
    </source>
</evidence>
<dbReference type="EMBL" id="JBAKUA010000009">
    <property type="protein sequence ID" value="MEH1546816.1"/>
    <property type="molecule type" value="Genomic_DNA"/>
</dbReference>
<protein>
    <submittedName>
        <fullName evidence="1">Uncharacterized protein</fullName>
    </submittedName>
</protein>
<dbReference type="RefSeq" id="WP_016665724.1">
    <property type="nucleotide sequence ID" value="NZ_AP024308.1"/>
</dbReference>
<evidence type="ECO:0000313" key="2">
    <source>
        <dbReference type="Proteomes" id="UP001309299"/>
    </source>
</evidence>
<name>A0AB35XI45_9ACTN</name>
<dbReference type="Proteomes" id="UP001309299">
    <property type="component" value="Unassembled WGS sequence"/>
</dbReference>
<dbReference type="AlphaFoldDB" id="A0AB35XI45"/>
<reference evidence="1" key="1">
    <citation type="submission" date="2024-02" db="EMBL/GenBank/DDBJ databases">
        <title>Bacterial skin colonization with Propionibacterium avidum as a risk factor for Periprosthetic Joint Infections - a single-center prospective study.</title>
        <authorList>
            <person name="Achermann Y."/>
        </authorList>
    </citation>
    <scope>NUCLEOTIDE SEQUENCE</scope>
    <source>
        <strain evidence="1">PAVI-2017310195</strain>
    </source>
</reference>